<evidence type="ECO:0000313" key="2">
    <source>
        <dbReference type="Proteomes" id="UP000028821"/>
    </source>
</evidence>
<reference evidence="1 2" key="1">
    <citation type="submission" date="2014-04" db="EMBL/GenBank/DDBJ databases">
        <authorList>
            <person name="Sibley D."/>
            <person name="Venepally P."/>
            <person name="Karamycheva S."/>
            <person name="Hadjithomas M."/>
            <person name="Khan A."/>
            <person name="Brunk B."/>
            <person name="Roos D."/>
            <person name="Caler E."/>
            <person name="Lorenzi H."/>
        </authorList>
    </citation>
    <scope>NUCLEOTIDE SEQUENCE [LARGE SCALE GENOMIC DNA]</scope>
    <source>
        <strain evidence="1 2">MAS</strain>
    </source>
</reference>
<name>A0A086Q1H1_TOXGO</name>
<protein>
    <submittedName>
        <fullName evidence="1">Uncharacterized protein</fullName>
    </submittedName>
</protein>
<organism evidence="1 2">
    <name type="scientific">Toxoplasma gondii MAS</name>
    <dbReference type="NCBI Taxonomy" id="943118"/>
    <lineage>
        <taxon>Eukaryota</taxon>
        <taxon>Sar</taxon>
        <taxon>Alveolata</taxon>
        <taxon>Apicomplexa</taxon>
        <taxon>Conoidasida</taxon>
        <taxon>Coccidia</taxon>
        <taxon>Eucoccidiorida</taxon>
        <taxon>Eimeriorina</taxon>
        <taxon>Sarcocystidae</taxon>
        <taxon>Toxoplasma</taxon>
    </lineage>
</organism>
<proteinExistence type="predicted"/>
<sequence>MQLWGEQRWGERCTLGHNALTRLGPQSYGDSSGLAQLPTWWFLIRYMVGLCTHVPVSVCMWMCVCKHSLIEIDVNLCDRVADSCHPGVAGKRAVRSGFLTKI</sequence>
<dbReference type="EMBL" id="AEXC02002284">
    <property type="protein sequence ID" value="KFH06453.1"/>
    <property type="molecule type" value="Genomic_DNA"/>
</dbReference>
<accession>A0A086Q1H1</accession>
<gene>
    <name evidence="1" type="ORF">TGMAS_416040</name>
</gene>
<dbReference type="Proteomes" id="UP000028821">
    <property type="component" value="Unassembled WGS sequence"/>
</dbReference>
<evidence type="ECO:0000313" key="1">
    <source>
        <dbReference type="EMBL" id="KFH06453.1"/>
    </source>
</evidence>
<comment type="caution">
    <text evidence="1">The sequence shown here is derived from an EMBL/GenBank/DDBJ whole genome shotgun (WGS) entry which is preliminary data.</text>
</comment>
<dbReference type="VEuPathDB" id="ToxoDB:TGMAS_416040"/>
<dbReference type="AlphaFoldDB" id="A0A086Q1H1"/>